<feature type="region of interest" description="Disordered" evidence="1">
    <location>
        <begin position="1"/>
        <end position="20"/>
    </location>
</feature>
<keyword evidence="5" id="KW-1185">Reference proteome</keyword>
<dbReference type="PANTHER" id="PTHR31385">
    <property type="entry name" value="PUTATIVE (DUF220)-RELATED"/>
    <property type="match status" value="1"/>
</dbReference>
<dbReference type="PANTHER" id="PTHR31385:SF1">
    <property type="entry name" value="PUTATIVE (DUF220)-RELATED"/>
    <property type="match status" value="1"/>
</dbReference>
<dbReference type="InterPro" id="IPR023393">
    <property type="entry name" value="START-like_dom_sf"/>
</dbReference>
<dbReference type="InterPro" id="IPR003863">
    <property type="entry name" value="DUF220"/>
</dbReference>
<dbReference type="SUPFAM" id="SSF55961">
    <property type="entry name" value="Bet v1-like"/>
    <property type="match status" value="1"/>
</dbReference>
<evidence type="ECO:0000259" key="2">
    <source>
        <dbReference type="Pfam" id="PF02713"/>
    </source>
</evidence>
<organism evidence="3 5">
    <name type="scientific">Lactuca virosa</name>
    <dbReference type="NCBI Taxonomy" id="75947"/>
    <lineage>
        <taxon>Eukaryota</taxon>
        <taxon>Viridiplantae</taxon>
        <taxon>Streptophyta</taxon>
        <taxon>Embryophyta</taxon>
        <taxon>Tracheophyta</taxon>
        <taxon>Spermatophyta</taxon>
        <taxon>Magnoliopsida</taxon>
        <taxon>eudicotyledons</taxon>
        <taxon>Gunneridae</taxon>
        <taxon>Pentapetalae</taxon>
        <taxon>asterids</taxon>
        <taxon>campanulids</taxon>
        <taxon>Asterales</taxon>
        <taxon>Asteraceae</taxon>
        <taxon>Cichorioideae</taxon>
        <taxon>Cichorieae</taxon>
        <taxon>Lactucinae</taxon>
        <taxon>Lactuca</taxon>
    </lineage>
</organism>
<evidence type="ECO:0000313" key="3">
    <source>
        <dbReference type="EMBL" id="CAH1417219.1"/>
    </source>
</evidence>
<gene>
    <name evidence="4" type="ORF">LVIROSA_LOCUS16484</name>
    <name evidence="3" type="ORF">LVIROSA_LOCUS4921</name>
</gene>
<dbReference type="Proteomes" id="UP001157418">
    <property type="component" value="Unassembled WGS sequence"/>
</dbReference>
<protein>
    <recommendedName>
        <fullName evidence="2">DUF220 domain-containing protein</fullName>
    </recommendedName>
</protein>
<dbReference type="EMBL" id="CAKMRJ010000002">
    <property type="protein sequence ID" value="CAH1417219.1"/>
    <property type="molecule type" value="Genomic_DNA"/>
</dbReference>
<evidence type="ECO:0000313" key="4">
    <source>
        <dbReference type="EMBL" id="CAH1429635.1"/>
    </source>
</evidence>
<proteinExistence type="predicted"/>
<dbReference type="Pfam" id="PF02713">
    <property type="entry name" value="DUF220"/>
    <property type="match status" value="1"/>
</dbReference>
<accession>A0AAU9LNL8</accession>
<comment type="caution">
    <text evidence="3">The sequence shown here is derived from an EMBL/GenBank/DDBJ whole genome shotgun (WGS) entry which is preliminary data.</text>
</comment>
<feature type="domain" description="DUF220" evidence="2">
    <location>
        <begin position="174"/>
        <end position="245"/>
    </location>
</feature>
<dbReference type="Gene3D" id="3.30.530.20">
    <property type="match status" value="1"/>
</dbReference>
<evidence type="ECO:0000313" key="5">
    <source>
        <dbReference type="Proteomes" id="UP001157418"/>
    </source>
</evidence>
<dbReference type="AlphaFoldDB" id="A0AAU9LNL8"/>
<sequence>MFTSDLSSMCEKEGNSNTRKNVQIHEINGRPRINLPALRGFLSQFPGKFQKHLKSRFKRPIEKEGTNRQMFKFKDAKINLEKQIQAWRNNPVWNDHQPPAIEVSVPKDSLCQLNVEVNVGLPPDAIYNIVIDPDNKRVFKNIQEVLSRKVLIDEGSRQVVELEQAALWRFLFWSGTISVHVMVDQNREDYSMKFKQVKPGFMKRFEGSWKVEPILLDEKLCHPCKPRTLSEYMSCTQGNGRIASKVTLQQLIEPAIVPPPPISWYLRGITTRTTEMLISDLIDEAARIKGVSGTNGIITTTEPDVHQGLSDEQHQIDETFDIKERWALRRRRTRRSM</sequence>
<reference evidence="3 5" key="1">
    <citation type="submission" date="2022-01" db="EMBL/GenBank/DDBJ databases">
        <authorList>
            <person name="Xiong W."/>
            <person name="Schranz E."/>
        </authorList>
    </citation>
    <scope>NUCLEOTIDE SEQUENCE [LARGE SCALE GENOMIC DNA]</scope>
</reference>
<dbReference type="EMBL" id="CAKMRJ010002962">
    <property type="protein sequence ID" value="CAH1429635.1"/>
    <property type="molecule type" value="Genomic_DNA"/>
</dbReference>
<name>A0AAU9LNL8_9ASTR</name>
<evidence type="ECO:0000256" key="1">
    <source>
        <dbReference type="SAM" id="MobiDB-lite"/>
    </source>
</evidence>